<dbReference type="Gene3D" id="3.40.30.10">
    <property type="entry name" value="Glutaredoxin"/>
    <property type="match status" value="1"/>
</dbReference>
<gene>
    <name evidence="2" type="ORF">FHW16_001324</name>
</gene>
<dbReference type="RefSeq" id="WP_182548287.1">
    <property type="nucleotide sequence ID" value="NZ_JACGXN010000001.1"/>
</dbReference>
<evidence type="ECO:0000313" key="3">
    <source>
        <dbReference type="Proteomes" id="UP000549052"/>
    </source>
</evidence>
<comment type="caution">
    <text evidence="2">The sequence shown here is derived from an EMBL/GenBank/DDBJ whole genome shotgun (WGS) entry which is preliminary data.</text>
</comment>
<dbReference type="CDD" id="cd03049">
    <property type="entry name" value="GST_N_3"/>
    <property type="match status" value="1"/>
</dbReference>
<keyword evidence="2" id="KW-0808">Transferase</keyword>
<dbReference type="InterPro" id="IPR004045">
    <property type="entry name" value="Glutathione_S-Trfase_N"/>
</dbReference>
<dbReference type="AlphaFoldDB" id="A0A839EFE4"/>
<dbReference type="PROSITE" id="PS50404">
    <property type="entry name" value="GST_NTER"/>
    <property type="match status" value="1"/>
</dbReference>
<organism evidence="2 3">
    <name type="scientific">Phyllobacterium myrsinacearum</name>
    <dbReference type="NCBI Taxonomy" id="28101"/>
    <lineage>
        <taxon>Bacteria</taxon>
        <taxon>Pseudomonadati</taxon>
        <taxon>Pseudomonadota</taxon>
        <taxon>Alphaproteobacteria</taxon>
        <taxon>Hyphomicrobiales</taxon>
        <taxon>Phyllobacteriaceae</taxon>
        <taxon>Phyllobacterium</taxon>
    </lineage>
</organism>
<proteinExistence type="predicted"/>
<keyword evidence="3" id="KW-1185">Reference proteome</keyword>
<name>A0A839EFE4_9HYPH</name>
<dbReference type="InterPro" id="IPR036249">
    <property type="entry name" value="Thioredoxin-like_sf"/>
</dbReference>
<protein>
    <submittedName>
        <fullName evidence="2">Glutathione S-transferase</fullName>
    </submittedName>
</protein>
<evidence type="ECO:0000259" key="1">
    <source>
        <dbReference type="PROSITE" id="PS50404"/>
    </source>
</evidence>
<dbReference type="SUPFAM" id="SSF47616">
    <property type="entry name" value="GST C-terminal domain-like"/>
    <property type="match status" value="1"/>
</dbReference>
<dbReference type="InterPro" id="IPR036282">
    <property type="entry name" value="Glutathione-S-Trfase_C_sf"/>
</dbReference>
<dbReference type="GO" id="GO:0016740">
    <property type="term" value="F:transferase activity"/>
    <property type="evidence" value="ECO:0007669"/>
    <property type="project" value="UniProtKB-KW"/>
</dbReference>
<dbReference type="PANTHER" id="PTHR44051">
    <property type="entry name" value="GLUTATHIONE S-TRANSFERASE-RELATED"/>
    <property type="match status" value="1"/>
</dbReference>
<dbReference type="PANTHER" id="PTHR44051:SF8">
    <property type="entry name" value="GLUTATHIONE S-TRANSFERASE GSTA"/>
    <property type="match status" value="1"/>
</dbReference>
<dbReference type="Pfam" id="PF13409">
    <property type="entry name" value="GST_N_2"/>
    <property type="match status" value="1"/>
</dbReference>
<dbReference type="SUPFAM" id="SSF52833">
    <property type="entry name" value="Thioredoxin-like"/>
    <property type="match status" value="1"/>
</dbReference>
<dbReference type="EMBL" id="JACGXN010000001">
    <property type="protein sequence ID" value="MBA8877642.1"/>
    <property type="molecule type" value="Genomic_DNA"/>
</dbReference>
<accession>A0A839EFE4</accession>
<reference evidence="2 3" key="1">
    <citation type="submission" date="2020-07" db="EMBL/GenBank/DDBJ databases">
        <title>Genomic Encyclopedia of Type Strains, Phase IV (KMG-V): Genome sequencing to study the core and pangenomes of soil and plant-associated prokaryotes.</title>
        <authorList>
            <person name="Whitman W."/>
        </authorList>
    </citation>
    <scope>NUCLEOTIDE SEQUENCE [LARGE SCALE GENOMIC DNA]</scope>
    <source>
        <strain evidence="2 3">AN3</strain>
    </source>
</reference>
<dbReference type="Proteomes" id="UP000549052">
    <property type="component" value="Unassembled WGS sequence"/>
</dbReference>
<evidence type="ECO:0000313" key="2">
    <source>
        <dbReference type="EMBL" id="MBA8877642.1"/>
    </source>
</evidence>
<dbReference type="Gene3D" id="1.20.1050.10">
    <property type="match status" value="1"/>
</dbReference>
<feature type="domain" description="GST N-terminal" evidence="1">
    <location>
        <begin position="1"/>
        <end position="82"/>
    </location>
</feature>
<sequence length="205" mass="22853">MKLLYQTHSPYARKILVAIHEIGLADRVEVIHHETSPTRRNEDVYALNPLGKVPVLIDGDGLALFDSVVIADYLSTLPGGGMLIPATGKARWETLRLQTAAQGISDSGIVVRWETERRPEPVRWAIMRDAQLQKIIAACDFAEKEAALEGLPLIGEIALATTLNWIEFRNIYPFAEGRPRLAAWYAQYCQRPSMQATAFSGETHD</sequence>